<protein>
    <recommendedName>
        <fullName evidence="5">Carboxypeptidase-like regulatory domain-containing protein</fullName>
    </recommendedName>
</protein>
<proteinExistence type="predicted"/>
<dbReference type="Proteomes" id="UP001189000">
    <property type="component" value="Unassembled WGS sequence"/>
</dbReference>
<evidence type="ECO:0008006" key="5">
    <source>
        <dbReference type="Google" id="ProtNLM"/>
    </source>
</evidence>
<feature type="chain" id="PRO_5042236836" description="Carboxypeptidase-like regulatory domain-containing protein" evidence="2">
    <location>
        <begin position="24"/>
        <end position="385"/>
    </location>
</feature>
<dbReference type="AlphaFoldDB" id="A0AAE4P0K6"/>
<gene>
    <name evidence="3" type="ORF">CMU51_04215</name>
</gene>
<feature type="region of interest" description="Disordered" evidence="1">
    <location>
        <begin position="359"/>
        <end position="385"/>
    </location>
</feature>
<evidence type="ECO:0000313" key="4">
    <source>
        <dbReference type="Proteomes" id="UP001189000"/>
    </source>
</evidence>
<dbReference type="EMBL" id="NWGY01000004">
    <property type="protein sequence ID" value="MDV3663258.1"/>
    <property type="molecule type" value="Genomic_DNA"/>
</dbReference>
<feature type="compositionally biased region" description="Polar residues" evidence="1">
    <location>
        <begin position="359"/>
        <end position="374"/>
    </location>
</feature>
<accession>A0AAE4P0K6</accession>
<evidence type="ECO:0000313" key="3">
    <source>
        <dbReference type="EMBL" id="MDV3663258.1"/>
    </source>
</evidence>
<sequence length="385" mass="44560">MVYLKKILGVLLLLHFSFSYCQANISLEVLDVETGKPIPNAKVIAPDNTVVYTNDEGKVYILNNIKHINVSAPTYEELDFDLFETIIKLKPIYKDINEVQINIIDTKPIFQNTLKDYPKLYYSKPSIYSGTIKQKAYMNNLINNLLVADVDIWSVANAYNFKAVNDINSFVQIGLNNIKYYRTKKNDADNFLNTDIQISPKNFMPKLFFNSMLVGLLNDTKDEKIASRLVYENNDIKIFTFEIKSKIIGNGKFIYNKNDRLITYFDIRTKGYEIKTNKSDKNGKEYISVSNNSYIVYDFYKNNNYYVPSLVKIEAGGYILYKGKKIPINIIQEFGLTNFQKTNKTEIKNRIDLDKNITDNIPSNDNNKSNSTLLSEEEMQFINER</sequence>
<keyword evidence="2" id="KW-0732">Signal</keyword>
<evidence type="ECO:0000256" key="2">
    <source>
        <dbReference type="SAM" id="SignalP"/>
    </source>
</evidence>
<name>A0AAE4P0K6_9FLAO</name>
<comment type="caution">
    <text evidence="3">The sequence shown here is derived from an EMBL/GenBank/DDBJ whole genome shotgun (WGS) entry which is preliminary data.</text>
</comment>
<reference evidence="3" key="1">
    <citation type="submission" date="2023-02" db="EMBL/GenBank/DDBJ databases">
        <title>Elizabethkingia anophelis draft genomes.</title>
        <authorList>
            <person name="Nicholson A.C."/>
            <person name="Whitney A.M."/>
            <person name="Humrighouse B.W."/>
            <person name="Villarma A."/>
            <person name="Bell M."/>
            <person name="Mcquiston J."/>
        </authorList>
    </citation>
    <scope>NUCLEOTIDE SEQUENCE</scope>
    <source>
        <strain evidence="3">B4955</strain>
    </source>
</reference>
<evidence type="ECO:0000256" key="1">
    <source>
        <dbReference type="SAM" id="MobiDB-lite"/>
    </source>
</evidence>
<dbReference type="RefSeq" id="WP_260118909.1">
    <property type="nucleotide sequence ID" value="NZ_JBJDLO010000009.1"/>
</dbReference>
<organism evidence="3 4">
    <name type="scientific">Elizabethkingia anophelis</name>
    <dbReference type="NCBI Taxonomy" id="1117645"/>
    <lineage>
        <taxon>Bacteria</taxon>
        <taxon>Pseudomonadati</taxon>
        <taxon>Bacteroidota</taxon>
        <taxon>Flavobacteriia</taxon>
        <taxon>Flavobacteriales</taxon>
        <taxon>Weeksellaceae</taxon>
        <taxon>Elizabethkingia</taxon>
    </lineage>
</organism>
<feature type="signal peptide" evidence="2">
    <location>
        <begin position="1"/>
        <end position="23"/>
    </location>
</feature>